<dbReference type="GeneID" id="90541549"/>
<feature type="signal peptide" evidence="2">
    <location>
        <begin position="1"/>
        <end position="16"/>
    </location>
</feature>
<evidence type="ECO:0000313" key="3">
    <source>
        <dbReference type="EMBL" id="WUR03731.1"/>
    </source>
</evidence>
<keyword evidence="2" id="KW-0732">Signal</keyword>
<dbReference type="EMBL" id="CP142731">
    <property type="protein sequence ID" value="WUR03731.1"/>
    <property type="molecule type" value="Genomic_DNA"/>
</dbReference>
<proteinExistence type="predicted"/>
<keyword evidence="4" id="KW-1185">Reference proteome</keyword>
<keyword evidence="1" id="KW-0175">Coiled coil</keyword>
<gene>
    <name evidence="3" type="ORF">VNE69_06052</name>
</gene>
<organism evidence="3 4">
    <name type="scientific">Vairimorpha necatrix</name>
    <dbReference type="NCBI Taxonomy" id="6039"/>
    <lineage>
        <taxon>Eukaryota</taxon>
        <taxon>Fungi</taxon>
        <taxon>Fungi incertae sedis</taxon>
        <taxon>Microsporidia</taxon>
        <taxon>Nosematidae</taxon>
        <taxon>Vairimorpha</taxon>
    </lineage>
</organism>
<name>A0AAX4JCP7_9MICR</name>
<protein>
    <submittedName>
        <fullName evidence="3">Spore wall protein</fullName>
    </submittedName>
</protein>
<dbReference type="Pfam" id="PF17018">
    <property type="entry name" value="MICSWaP"/>
    <property type="match status" value="1"/>
</dbReference>
<dbReference type="Proteomes" id="UP001334084">
    <property type="component" value="Chromosome 6"/>
</dbReference>
<feature type="coiled-coil region" evidence="1">
    <location>
        <begin position="35"/>
        <end position="62"/>
    </location>
</feature>
<sequence>MITVLSIILLSRLIKAQNTNVMKVPVDIYISERGKDSYSVRMEDIETAMNKVKEKLENNLNQRALSDATNKYSPIEFSINVLTEPPKGIDIDECGQNIDIIATHLQAIHNMNTKNNIITFLNCPSSTYYEHFSNANMEVPLLIQGDNLSCVRRIATFVEPERSKFELTFANALMAAAGCPIKNPVSLKEDDGGDRGVQTTYFLESNAYELLFREACDQIP</sequence>
<reference evidence="3" key="1">
    <citation type="journal article" date="2024" name="BMC Genomics">
        <title>Functional annotation of a divergent genome using sequence and structure-based similarity.</title>
        <authorList>
            <person name="Svedberg D."/>
            <person name="Winiger R.R."/>
            <person name="Berg A."/>
            <person name="Sharma H."/>
            <person name="Tellgren-Roth C."/>
            <person name="Debrunner-Vossbrinck B.A."/>
            <person name="Vossbrinck C.R."/>
            <person name="Barandun J."/>
        </authorList>
    </citation>
    <scope>NUCLEOTIDE SEQUENCE</scope>
    <source>
        <strain evidence="3">Illinois isolate</strain>
    </source>
</reference>
<feature type="chain" id="PRO_5043635029" evidence="2">
    <location>
        <begin position="17"/>
        <end position="220"/>
    </location>
</feature>
<dbReference type="AlphaFoldDB" id="A0AAX4JCP7"/>
<evidence type="ECO:0000313" key="4">
    <source>
        <dbReference type="Proteomes" id="UP001334084"/>
    </source>
</evidence>
<dbReference type="KEGG" id="vnx:VNE69_06052"/>
<evidence type="ECO:0000256" key="1">
    <source>
        <dbReference type="SAM" id="Coils"/>
    </source>
</evidence>
<accession>A0AAX4JCP7</accession>
<dbReference type="InterPro" id="IPR031513">
    <property type="entry name" value="MICSWaP"/>
</dbReference>
<evidence type="ECO:0000256" key="2">
    <source>
        <dbReference type="SAM" id="SignalP"/>
    </source>
</evidence>
<dbReference type="RefSeq" id="XP_065329876.1">
    <property type="nucleotide sequence ID" value="XM_065473804.1"/>
</dbReference>